<keyword evidence="4" id="KW-1185">Reference proteome</keyword>
<evidence type="ECO:0000313" key="4">
    <source>
        <dbReference type="Proteomes" id="UP000006265"/>
    </source>
</evidence>
<comment type="caution">
    <text evidence="3">The sequence shown here is derived from an EMBL/GenBank/DDBJ whole genome shotgun (WGS) entry which is preliminary data.</text>
</comment>
<protein>
    <submittedName>
        <fullName evidence="3">Uncharacterized protein</fullName>
    </submittedName>
</protein>
<dbReference type="PATRIC" id="fig|1122247.3.peg.4195"/>
<reference evidence="3 4" key="1">
    <citation type="journal article" date="2012" name="J. Bacteriol.">
        <title>Genome sequence of Mycobacterium hassiacum DSM 44199, a rare source of heat-stable mycobacterial proteins.</title>
        <authorList>
            <person name="Tiago I."/>
            <person name="Maranha A."/>
            <person name="Mendes V."/>
            <person name="Alarico S."/>
            <person name="Moynihan P.J."/>
            <person name="Clarke A.J."/>
            <person name="Macedo-Ribeiro S."/>
            <person name="Pereira P.J."/>
            <person name="Empadinhas N."/>
        </authorList>
    </citation>
    <scope>NUCLEOTIDE SEQUENCE [LARGE SCALE GENOMIC DNA]</scope>
    <source>
        <strain evidence="4">DSM 44199 / CIP 105218 / JCM 12690 / 3849</strain>
    </source>
</reference>
<dbReference type="OrthoDB" id="3536396at2"/>
<evidence type="ECO:0000256" key="1">
    <source>
        <dbReference type="ARBA" id="ARBA00004370"/>
    </source>
</evidence>
<dbReference type="PANTHER" id="PTHR37042:SF4">
    <property type="entry name" value="OUTER MEMBRANE PROTEIN RV1973"/>
    <property type="match status" value="1"/>
</dbReference>
<dbReference type="PANTHER" id="PTHR37042">
    <property type="entry name" value="OUTER MEMBRANE PROTEIN RV1973"/>
    <property type="match status" value="1"/>
</dbReference>
<dbReference type="STRING" id="1122247.GCA_000379865_00343"/>
<accession>K5BDR1</accession>
<evidence type="ECO:0000256" key="2">
    <source>
        <dbReference type="ARBA" id="ARBA00023136"/>
    </source>
</evidence>
<name>K5BDR1_MYCHD</name>
<dbReference type="RefSeq" id="WP_005631578.1">
    <property type="nucleotide sequence ID" value="NZ_AMRA01000123.1"/>
</dbReference>
<dbReference type="EMBL" id="AMRA01000123">
    <property type="protein sequence ID" value="EKF21636.1"/>
    <property type="molecule type" value="Genomic_DNA"/>
</dbReference>
<proteinExistence type="predicted"/>
<dbReference type="Proteomes" id="UP000006265">
    <property type="component" value="Unassembled WGS sequence"/>
</dbReference>
<sequence length="181" mass="19612">MTRNVVRRIMAVLMPNASEPRERWRSLAVLGVMPVLVLVLAVVAAWLRWDESVQRIRGSTNIEAIRAASDSAVAMLSYHPKTAESDFEAVCAGLTDEFCDTYTALAREVVLPAAAQQNIRSEATVPAAAVVSADTNRAVLLLSVNQMITIGNDAPSMTTSSVRVTVARVDGRWLVSDFTPI</sequence>
<gene>
    <name evidence="3" type="ORF">C731_4375</name>
</gene>
<comment type="subcellular location">
    <subcellularLocation>
        <location evidence="1">Membrane</location>
    </subcellularLocation>
</comment>
<keyword evidence="2" id="KW-0472">Membrane</keyword>
<dbReference type="GO" id="GO:0016020">
    <property type="term" value="C:membrane"/>
    <property type="evidence" value="ECO:0007669"/>
    <property type="project" value="UniProtKB-SubCell"/>
</dbReference>
<evidence type="ECO:0000313" key="3">
    <source>
        <dbReference type="EMBL" id="EKF21636.1"/>
    </source>
</evidence>
<dbReference type="AlphaFoldDB" id="K5BDR1"/>
<organism evidence="3 4">
    <name type="scientific">Mycolicibacterium hassiacum (strain DSM 44199 / CIP 105218 / JCM 12690 / 3849)</name>
    <name type="common">Mycobacterium hassiacum</name>
    <dbReference type="NCBI Taxonomy" id="1122247"/>
    <lineage>
        <taxon>Bacteria</taxon>
        <taxon>Bacillati</taxon>
        <taxon>Actinomycetota</taxon>
        <taxon>Actinomycetes</taxon>
        <taxon>Mycobacteriales</taxon>
        <taxon>Mycobacteriaceae</taxon>
        <taxon>Mycolicibacterium</taxon>
    </lineage>
</organism>